<name>A0A235EM64_9BURK</name>
<dbReference type="Proteomes" id="UP000215441">
    <property type="component" value="Unassembled WGS sequence"/>
</dbReference>
<keyword evidence="4 5" id="KW-0472">Membrane</keyword>
<feature type="domain" description="Virulence factor membrane-bound polymerase C-terminal" evidence="7">
    <location>
        <begin position="362"/>
        <end position="543"/>
    </location>
</feature>
<dbReference type="GO" id="GO:0016020">
    <property type="term" value="C:membrane"/>
    <property type="evidence" value="ECO:0007669"/>
    <property type="project" value="UniProtKB-SubCell"/>
</dbReference>
<keyword evidence="10" id="KW-1185">Reference proteome</keyword>
<dbReference type="OrthoDB" id="4448at2"/>
<feature type="transmembrane region" description="Helical" evidence="5">
    <location>
        <begin position="167"/>
        <end position="184"/>
    </location>
</feature>
<dbReference type="InterPro" id="IPR021797">
    <property type="entry name" value="Wzy_C_2"/>
</dbReference>
<organism evidence="9 10">
    <name type="scientific">Acidovorax kalamii</name>
    <dbReference type="NCBI Taxonomy" id="2004485"/>
    <lineage>
        <taxon>Bacteria</taxon>
        <taxon>Pseudomonadati</taxon>
        <taxon>Pseudomonadota</taxon>
        <taxon>Betaproteobacteria</taxon>
        <taxon>Burkholderiales</taxon>
        <taxon>Comamonadaceae</taxon>
        <taxon>Acidovorax</taxon>
    </lineage>
</organism>
<evidence type="ECO:0000256" key="5">
    <source>
        <dbReference type="SAM" id="Phobius"/>
    </source>
</evidence>
<feature type="domain" description="O-antigen ligase-related" evidence="6">
    <location>
        <begin position="198"/>
        <end position="340"/>
    </location>
</feature>
<feature type="transmembrane region" description="Helical" evidence="5">
    <location>
        <begin position="360"/>
        <end position="376"/>
    </location>
</feature>
<dbReference type="Pfam" id="PF15864">
    <property type="entry name" value="PglL_A"/>
    <property type="match status" value="1"/>
</dbReference>
<feature type="transmembrane region" description="Helical" evidence="5">
    <location>
        <begin position="120"/>
        <end position="140"/>
    </location>
</feature>
<evidence type="ECO:0000313" key="9">
    <source>
        <dbReference type="EMBL" id="OYD50126.1"/>
    </source>
</evidence>
<comment type="subcellular location">
    <subcellularLocation>
        <location evidence="1">Membrane</location>
        <topology evidence="1">Multi-pass membrane protein</topology>
    </subcellularLocation>
</comment>
<accession>A0A235EM64</accession>
<evidence type="ECO:0000256" key="2">
    <source>
        <dbReference type="ARBA" id="ARBA00022692"/>
    </source>
</evidence>
<feature type="transmembrane region" description="Helical" evidence="5">
    <location>
        <begin position="328"/>
        <end position="348"/>
    </location>
</feature>
<evidence type="ECO:0000259" key="7">
    <source>
        <dbReference type="Pfam" id="PF11846"/>
    </source>
</evidence>
<feature type="transmembrane region" description="Helical" evidence="5">
    <location>
        <begin position="61"/>
        <end position="85"/>
    </location>
</feature>
<feature type="transmembrane region" description="Helical" evidence="5">
    <location>
        <begin position="29"/>
        <end position="49"/>
    </location>
</feature>
<dbReference type="EMBL" id="NOIG01000007">
    <property type="protein sequence ID" value="OYD50126.1"/>
    <property type="molecule type" value="Genomic_DNA"/>
</dbReference>
<evidence type="ECO:0000256" key="4">
    <source>
        <dbReference type="ARBA" id="ARBA00023136"/>
    </source>
</evidence>
<feature type="transmembrane region" description="Helical" evidence="5">
    <location>
        <begin position="413"/>
        <end position="431"/>
    </location>
</feature>
<keyword evidence="3 5" id="KW-1133">Transmembrane helix</keyword>
<sequence length="561" mass="62415">MHTSLLHVFGLLIFASAWLSYDHYRPWVNFHSEALAIFSIGLFAFSRLSRPTGQAPTTSPFWFWILIALAVIPWLQWLAGVSLFAGDALLASLYLCAFAVAVALGYTYARDERDSDLTSIFFLVWVVALISAVIGLLQWLGLQEALAMYVVQTDFGDRAMGNLGQPNQLATLLLMGLAALVWIYERKHIGGLGLAFGAGFLTLVLVLSQSRAGVVSGLAVAVYLTWKASRSAMRLRPKQIAIWTASYLVALQLLPWVHELLMMAGRRDMSLIRDNGRITIWKQVLAGTLESPWFGFGWNQTPTAHAAGAIAFPGSLTYTNAHNVVLDLIAWNGIPLGLLLTLMCTYWLASRLLRASEPNGIYALASLIPIGIHSLLEYPFAYAYFLVAGALMVGITEAHHPQTKKRFVLLPRPLLAIFIAAWLALGCRIVYEYMQVEEDFRVVRFENLRIGRTPAEYQPPNDIYLLSQLGTMLDASRLRPVRNMDPADIEKLRTASLRFAYGALAVRYALSLGLNGQPQAASKQMQVIRGMYGDYYYQAAIDVLRSMENEQYPELKAVLTP</sequence>
<gene>
    <name evidence="9" type="ORF">CBY09_11230</name>
</gene>
<protein>
    <submittedName>
        <fullName evidence="9">Polymerase</fullName>
    </submittedName>
</protein>
<dbReference type="PANTHER" id="PTHR37422:SF21">
    <property type="entry name" value="EXOQ-LIKE PROTEIN"/>
    <property type="match status" value="1"/>
</dbReference>
<comment type="caution">
    <text evidence="9">The sequence shown here is derived from an EMBL/GenBank/DDBJ whole genome shotgun (WGS) entry which is preliminary data.</text>
</comment>
<evidence type="ECO:0000259" key="8">
    <source>
        <dbReference type="Pfam" id="PF15864"/>
    </source>
</evidence>
<feature type="transmembrane region" description="Helical" evidence="5">
    <location>
        <begin position="91"/>
        <end position="108"/>
    </location>
</feature>
<dbReference type="Pfam" id="PF04932">
    <property type="entry name" value="Wzy_C"/>
    <property type="match status" value="1"/>
</dbReference>
<dbReference type="AlphaFoldDB" id="A0A235EM64"/>
<dbReference type="InterPro" id="IPR051533">
    <property type="entry name" value="WaaL-like"/>
</dbReference>
<dbReference type="PANTHER" id="PTHR37422">
    <property type="entry name" value="TEICHURONIC ACID BIOSYNTHESIS PROTEIN TUAE"/>
    <property type="match status" value="1"/>
</dbReference>
<dbReference type="RefSeq" id="WP_094289537.1">
    <property type="nucleotide sequence ID" value="NZ_NOIG01000007.1"/>
</dbReference>
<evidence type="ECO:0000256" key="1">
    <source>
        <dbReference type="ARBA" id="ARBA00004141"/>
    </source>
</evidence>
<feature type="transmembrane region" description="Helical" evidence="5">
    <location>
        <begin position="189"/>
        <end position="206"/>
    </location>
</feature>
<evidence type="ECO:0000259" key="6">
    <source>
        <dbReference type="Pfam" id="PF04932"/>
    </source>
</evidence>
<proteinExistence type="predicted"/>
<keyword evidence="2 5" id="KW-0812">Transmembrane</keyword>
<evidence type="ECO:0000256" key="3">
    <source>
        <dbReference type="ARBA" id="ARBA00022989"/>
    </source>
</evidence>
<evidence type="ECO:0000313" key="10">
    <source>
        <dbReference type="Proteomes" id="UP000215441"/>
    </source>
</evidence>
<dbReference type="Pfam" id="PF11846">
    <property type="entry name" value="Wzy_C_2"/>
    <property type="match status" value="1"/>
</dbReference>
<reference evidence="9 10" key="1">
    <citation type="submission" date="2017-07" db="EMBL/GenBank/DDBJ databases">
        <title>Acidovorax KNDSW TSA 6 genome sequence and assembly.</title>
        <authorList>
            <person name="Mayilraj S."/>
        </authorList>
    </citation>
    <scope>NUCLEOTIDE SEQUENCE [LARGE SCALE GENOMIC DNA]</scope>
    <source>
        <strain evidence="9 10">KNDSW-TSA6</strain>
    </source>
</reference>
<dbReference type="InterPro" id="IPR031726">
    <property type="entry name" value="PglL_A"/>
</dbReference>
<feature type="domain" description="Protein glycosylation ligase" evidence="8">
    <location>
        <begin position="159"/>
        <end position="182"/>
    </location>
</feature>
<dbReference type="InterPro" id="IPR007016">
    <property type="entry name" value="O-antigen_ligase-rel_domated"/>
</dbReference>
<feature type="transmembrane region" description="Helical" evidence="5">
    <location>
        <begin position="240"/>
        <end position="258"/>
    </location>
</feature>